<evidence type="ECO:0000313" key="3">
    <source>
        <dbReference type="EMBL" id="CAG2198017.1"/>
    </source>
</evidence>
<accession>A0A8S3QQT0</accession>
<gene>
    <name evidence="3" type="ORF">MEDL_12770</name>
</gene>
<dbReference type="InterPro" id="IPR027417">
    <property type="entry name" value="P-loop_NTPase"/>
</dbReference>
<dbReference type="InterPro" id="IPR036770">
    <property type="entry name" value="Ankyrin_rpt-contain_sf"/>
</dbReference>
<evidence type="ECO:0000256" key="1">
    <source>
        <dbReference type="SAM" id="MobiDB-lite"/>
    </source>
</evidence>
<keyword evidence="4" id="KW-1185">Reference proteome</keyword>
<dbReference type="EMBL" id="CAJPWZ010000659">
    <property type="protein sequence ID" value="CAG2198017.1"/>
    <property type="molecule type" value="Genomic_DNA"/>
</dbReference>
<dbReference type="SUPFAM" id="SSF48403">
    <property type="entry name" value="Ankyrin repeat"/>
    <property type="match status" value="1"/>
</dbReference>
<protein>
    <recommendedName>
        <fullName evidence="2">Novel STAND NTPase 3 domain-containing protein</fullName>
    </recommendedName>
</protein>
<feature type="domain" description="Novel STAND NTPase 3" evidence="2">
    <location>
        <begin position="101"/>
        <end position="240"/>
    </location>
</feature>
<dbReference type="OrthoDB" id="6136449at2759"/>
<feature type="compositionally biased region" description="Basic and acidic residues" evidence="1">
    <location>
        <begin position="726"/>
        <end position="739"/>
    </location>
</feature>
<dbReference type="InterPro" id="IPR049050">
    <property type="entry name" value="nSTAND3"/>
</dbReference>
<evidence type="ECO:0000259" key="2">
    <source>
        <dbReference type="Pfam" id="PF20720"/>
    </source>
</evidence>
<name>A0A8S3QQT0_MYTED</name>
<dbReference type="Pfam" id="PF20720">
    <property type="entry name" value="nSTAND3"/>
    <property type="match status" value="1"/>
</dbReference>
<sequence length="795" mass="92250">MVQQSANQQQRLIAVKWFKEGDTWTELDIYNDQFSGGVPDIPSLTIKVTGIKNAGKYFCLMIYDNGETQKALFKLKIIPDVKIYKALLKHREDITFIRPAICDTLDTQLQENNIVVITGREGSGKSKLCLELASCYDEKDYMIIKVDLSENHSTYTDIGNALLIIDEQQYTEDSLVVFMKHLLPVLTKRHIKVILTCRNLDLEIVRRIPEINKFKEKVFIDMDSCLTAKEKEEMLRSYMKLNQVTSSSSAESNFRSLEIMTDLSVQVTLDENAIKVIRNEEPWKGFPLSALLFCSERKFLHLGEKYFTNPPSYLVEELKEIYKDARKASYCIDKINDYCVLVYITKNKNHQLDLNYHNLCSQLMELYQTLFHFKYVPEKAGSNDDQKKAIEDAIHRMNNKYLKLHEGVYEFIHPCLLKAMFLSSESMVDYLLQIGSLQDITEFFRSEDYTALEHELVITIDEQYHHVLCERLVRHAFENYESLLKVADYICTCWRLSGNMLVNVFFSHIAFILFHMFGIYTNNLQQLDIEQNSIKAEIQVSLSNIIKLVERLTYQGRDPWIYGAGTADFLILSGLVTAAVGRYASNRNQTFDILLSEFQKRIHSGAFVELLSKPLDIYGNTFFHYLMGLSQKEASEVVSVIAERKYVLDTENVKKYTPLDIAAFLGKIDIFKILNLKTATCTDKLRVRLMGLAKCGRNEYYNKNSKDKIKDQPMSHKTNDGSVSPEKLEYEGGDNDKKEVIDENKKDKRVFMRERSLRKEEHNKREEHDKKNVLCFEGFMINIVDNEKKRLSVNH</sequence>
<dbReference type="SUPFAM" id="SSF52540">
    <property type="entry name" value="P-loop containing nucleoside triphosphate hydrolases"/>
    <property type="match status" value="1"/>
</dbReference>
<proteinExistence type="predicted"/>
<comment type="caution">
    <text evidence="3">The sequence shown here is derived from an EMBL/GenBank/DDBJ whole genome shotgun (WGS) entry which is preliminary data.</text>
</comment>
<feature type="region of interest" description="Disordered" evidence="1">
    <location>
        <begin position="704"/>
        <end position="739"/>
    </location>
</feature>
<evidence type="ECO:0000313" key="4">
    <source>
        <dbReference type="Proteomes" id="UP000683360"/>
    </source>
</evidence>
<feature type="compositionally biased region" description="Basic and acidic residues" evidence="1">
    <location>
        <begin position="704"/>
        <end position="719"/>
    </location>
</feature>
<dbReference type="AlphaFoldDB" id="A0A8S3QQT0"/>
<organism evidence="3 4">
    <name type="scientific">Mytilus edulis</name>
    <name type="common">Blue mussel</name>
    <dbReference type="NCBI Taxonomy" id="6550"/>
    <lineage>
        <taxon>Eukaryota</taxon>
        <taxon>Metazoa</taxon>
        <taxon>Spiralia</taxon>
        <taxon>Lophotrochozoa</taxon>
        <taxon>Mollusca</taxon>
        <taxon>Bivalvia</taxon>
        <taxon>Autobranchia</taxon>
        <taxon>Pteriomorphia</taxon>
        <taxon>Mytilida</taxon>
        <taxon>Mytiloidea</taxon>
        <taxon>Mytilidae</taxon>
        <taxon>Mytilinae</taxon>
        <taxon>Mytilus</taxon>
    </lineage>
</organism>
<reference evidence="3" key="1">
    <citation type="submission" date="2021-03" db="EMBL/GenBank/DDBJ databases">
        <authorList>
            <person name="Bekaert M."/>
        </authorList>
    </citation>
    <scope>NUCLEOTIDE SEQUENCE</scope>
</reference>
<dbReference type="Proteomes" id="UP000683360">
    <property type="component" value="Unassembled WGS sequence"/>
</dbReference>